<protein>
    <submittedName>
        <fullName evidence="1">Uncharacterized protein</fullName>
    </submittedName>
</protein>
<dbReference type="AlphaFoldDB" id="I5C988"/>
<gene>
    <name evidence="1" type="ORF">A3SI_03920</name>
</gene>
<accession>I5C988</accession>
<comment type="caution">
    <text evidence="1">The sequence shown here is derived from an EMBL/GenBank/DDBJ whole genome shotgun (WGS) entry which is preliminary data.</text>
</comment>
<evidence type="ECO:0000313" key="2">
    <source>
        <dbReference type="Proteomes" id="UP000005551"/>
    </source>
</evidence>
<keyword evidence="2" id="KW-1185">Reference proteome</keyword>
<proteinExistence type="predicted"/>
<name>I5C988_9BACT</name>
<dbReference type="EMBL" id="AJYA01000007">
    <property type="protein sequence ID" value="EIM78390.1"/>
    <property type="molecule type" value="Genomic_DNA"/>
</dbReference>
<dbReference type="Proteomes" id="UP000005551">
    <property type="component" value="Unassembled WGS sequence"/>
</dbReference>
<reference evidence="1 2" key="1">
    <citation type="submission" date="2012-05" db="EMBL/GenBank/DDBJ databases">
        <title>Genome sequence of Nitritalea halalkaliphila LW7.</title>
        <authorList>
            <person name="Jangir P.K."/>
            <person name="Singh A."/>
            <person name="Shivaji S."/>
            <person name="Sharma R."/>
        </authorList>
    </citation>
    <scope>NUCLEOTIDE SEQUENCE [LARGE SCALE GENOMIC DNA]</scope>
    <source>
        <strain evidence="1 2">LW7</strain>
    </source>
</reference>
<organism evidence="1 2">
    <name type="scientific">Nitritalea halalkaliphila LW7</name>
    <dbReference type="NCBI Taxonomy" id="1189621"/>
    <lineage>
        <taxon>Bacteria</taxon>
        <taxon>Pseudomonadati</taxon>
        <taxon>Bacteroidota</taxon>
        <taxon>Cytophagia</taxon>
        <taxon>Cytophagales</taxon>
        <taxon>Cyclobacteriaceae</taxon>
        <taxon>Nitritalea</taxon>
    </lineage>
</organism>
<evidence type="ECO:0000313" key="1">
    <source>
        <dbReference type="EMBL" id="EIM78390.1"/>
    </source>
</evidence>
<sequence length="75" mass="8625">MATFKAKIQVFLLSPHAAYRIYFCFREATTGSHLRFSACLLNPHMAKKKLPEARFNPFFSHLFFRSDVLSALGTK</sequence>